<organism evidence="1 2">
    <name type="scientific">Weissella halotolerans DSM 20190</name>
    <dbReference type="NCBI Taxonomy" id="1123500"/>
    <lineage>
        <taxon>Bacteria</taxon>
        <taxon>Bacillati</taxon>
        <taxon>Bacillota</taxon>
        <taxon>Bacilli</taxon>
        <taxon>Lactobacillales</taxon>
        <taxon>Lactobacillaceae</taxon>
        <taxon>Weissella</taxon>
    </lineage>
</organism>
<accession>A0A0R2G1E9</accession>
<name>A0A0R2G1E9_9LACO</name>
<protein>
    <submittedName>
        <fullName evidence="1">Uncharacterized protein</fullName>
    </submittedName>
</protein>
<dbReference type="EMBL" id="JQAX01000004">
    <property type="protein sequence ID" value="KRN31226.1"/>
    <property type="molecule type" value="Genomic_DNA"/>
</dbReference>
<proteinExistence type="predicted"/>
<dbReference type="Proteomes" id="UP000051296">
    <property type="component" value="Unassembled WGS sequence"/>
</dbReference>
<comment type="caution">
    <text evidence="1">The sequence shown here is derived from an EMBL/GenBank/DDBJ whole genome shotgun (WGS) entry which is preliminary data.</text>
</comment>
<sequence length="214" mass="23518">MLYQLSYLSKLSCLSSCFVESQRANATKPSVNNLSIRKLTSGQAGARTLDPRIKSPLLYQLSYLSKLSCLSSCFVESQRANATKPSVNNLSIRKLTSGQAGARTLDPRIKSPLLYQLSYLSKLSCLSSCFVESQRANATKPSVNNLSIRKLTSGQAGARTLDPRIKSPLLYQLSYLSKQCVVANSTTDNTIPLCRGGCNTFFKKSRCVIIEKEE</sequence>
<dbReference type="InParanoid" id="A0A0R2G1E9"/>
<gene>
    <name evidence="1" type="ORF">IV68_GL001108</name>
</gene>
<reference evidence="1 2" key="1">
    <citation type="journal article" date="2015" name="Genome Announc.">
        <title>Expanding the biotechnology potential of lactobacilli through comparative genomics of 213 strains and associated genera.</title>
        <authorList>
            <person name="Sun Z."/>
            <person name="Harris H.M."/>
            <person name="McCann A."/>
            <person name="Guo C."/>
            <person name="Argimon S."/>
            <person name="Zhang W."/>
            <person name="Yang X."/>
            <person name="Jeffery I.B."/>
            <person name="Cooney J.C."/>
            <person name="Kagawa T.F."/>
            <person name="Liu W."/>
            <person name="Song Y."/>
            <person name="Salvetti E."/>
            <person name="Wrobel A."/>
            <person name="Rasinkangas P."/>
            <person name="Parkhill J."/>
            <person name="Rea M.C."/>
            <person name="O'Sullivan O."/>
            <person name="Ritari J."/>
            <person name="Douillard F.P."/>
            <person name="Paul Ross R."/>
            <person name="Yang R."/>
            <person name="Briner A.E."/>
            <person name="Felis G.E."/>
            <person name="de Vos W.M."/>
            <person name="Barrangou R."/>
            <person name="Klaenhammer T.R."/>
            <person name="Caufield P.W."/>
            <person name="Cui Y."/>
            <person name="Zhang H."/>
            <person name="O'Toole P.W."/>
        </authorList>
    </citation>
    <scope>NUCLEOTIDE SEQUENCE [LARGE SCALE GENOMIC DNA]</scope>
    <source>
        <strain evidence="1 2">DSM 20190</strain>
    </source>
</reference>
<evidence type="ECO:0000313" key="2">
    <source>
        <dbReference type="Proteomes" id="UP000051296"/>
    </source>
</evidence>
<keyword evidence="2" id="KW-1185">Reference proteome</keyword>
<evidence type="ECO:0000313" key="1">
    <source>
        <dbReference type="EMBL" id="KRN31226.1"/>
    </source>
</evidence>
<dbReference type="AntiFam" id="ANF00012">
    <property type="entry name" value="tRNA translation"/>
</dbReference>
<dbReference type="AlphaFoldDB" id="A0A0R2G1E9"/>